<dbReference type="EMBL" id="BGPR01015926">
    <property type="protein sequence ID" value="GBN71155.1"/>
    <property type="molecule type" value="Genomic_DNA"/>
</dbReference>
<dbReference type="OrthoDB" id="6370328at2759"/>
<reference evidence="1 2" key="1">
    <citation type="journal article" date="2019" name="Sci. Rep.">
        <title>Orb-weaving spider Araneus ventricosus genome elucidates the spidroin gene catalogue.</title>
        <authorList>
            <person name="Kono N."/>
            <person name="Nakamura H."/>
            <person name="Ohtoshi R."/>
            <person name="Moran D.A.P."/>
            <person name="Shinohara A."/>
            <person name="Yoshida Y."/>
            <person name="Fujiwara M."/>
            <person name="Mori M."/>
            <person name="Tomita M."/>
            <person name="Arakawa K."/>
        </authorList>
    </citation>
    <scope>NUCLEOTIDE SEQUENCE [LARGE SCALE GENOMIC DNA]</scope>
</reference>
<accession>A0A4Y2R8K2</accession>
<sequence>ATSIGKNGISGGVEILLFENHTACECQPINDLPRLQEGLDNLQDGEEDLPSKSKCVLANQCHIPDCEYGLFNPESGYCPRRHDEDQRIHRRPNQLHHNHRWSHIERD</sequence>
<evidence type="ECO:0000313" key="1">
    <source>
        <dbReference type="EMBL" id="GBN71155.1"/>
    </source>
</evidence>
<keyword evidence="2" id="KW-1185">Reference proteome</keyword>
<evidence type="ECO:0000313" key="2">
    <source>
        <dbReference type="Proteomes" id="UP000499080"/>
    </source>
</evidence>
<comment type="caution">
    <text evidence="1">The sequence shown here is derived from an EMBL/GenBank/DDBJ whole genome shotgun (WGS) entry which is preliminary data.</text>
</comment>
<name>A0A4Y2R8K2_ARAVE</name>
<protein>
    <submittedName>
        <fullName evidence="1">Uncharacterized protein</fullName>
    </submittedName>
</protein>
<feature type="non-terminal residue" evidence="1">
    <location>
        <position position="1"/>
    </location>
</feature>
<organism evidence="1 2">
    <name type="scientific">Araneus ventricosus</name>
    <name type="common">Orbweaver spider</name>
    <name type="synonym">Epeira ventricosa</name>
    <dbReference type="NCBI Taxonomy" id="182803"/>
    <lineage>
        <taxon>Eukaryota</taxon>
        <taxon>Metazoa</taxon>
        <taxon>Ecdysozoa</taxon>
        <taxon>Arthropoda</taxon>
        <taxon>Chelicerata</taxon>
        <taxon>Arachnida</taxon>
        <taxon>Araneae</taxon>
        <taxon>Araneomorphae</taxon>
        <taxon>Entelegynae</taxon>
        <taxon>Araneoidea</taxon>
        <taxon>Araneidae</taxon>
        <taxon>Araneus</taxon>
    </lineage>
</organism>
<dbReference type="Proteomes" id="UP000499080">
    <property type="component" value="Unassembled WGS sequence"/>
</dbReference>
<proteinExistence type="predicted"/>
<gene>
    <name evidence="1" type="ORF">AVEN_228849_1</name>
</gene>
<dbReference type="AlphaFoldDB" id="A0A4Y2R8K2"/>